<dbReference type="GO" id="GO:0004803">
    <property type="term" value="F:transposase activity"/>
    <property type="evidence" value="ECO:0007669"/>
    <property type="project" value="InterPro"/>
</dbReference>
<comment type="caution">
    <text evidence="3">The sequence shown here is derived from an EMBL/GenBank/DDBJ whole genome shotgun (WGS) entry which is preliminary data.</text>
</comment>
<dbReference type="PANTHER" id="PTHR34322:SF2">
    <property type="entry name" value="TRANSPOSASE IS200-LIKE DOMAIN-CONTAINING PROTEIN"/>
    <property type="match status" value="1"/>
</dbReference>
<protein>
    <submittedName>
        <fullName evidence="3">Transposase</fullName>
    </submittedName>
</protein>
<sequence length="322" mass="36920">MARPLRIQHEGAFYHVTSRGNERKRIFFSKADYDRFKTYLEEAREKYAYRLHCYVLMPNHYHLLIETPGGNLSKVMHYINGSYTNYINRRKGRTGHLFQGRYKAILVDKDNYLLELSRYVHLNPVRAGIVERPEAYPYSSYKSFIQKEGEEIVYRDLILAMLASDPALARSKYRAFIESAISEELESPLKDVYGGAILGGENFIRKTLGRLKDETLSKEEVSSRRELQKSMGAEEILKIVSHHLGISIEDLAVQKDDKRDLTIYLLKKYTGLTNRRIGDLFGGLSYSAVAKVYARFPEKAEKDSALGKLLAVFSLAISNVKG</sequence>
<dbReference type="NCBIfam" id="NF047646">
    <property type="entry name" value="REP_Tyr_transpos"/>
    <property type="match status" value="1"/>
</dbReference>
<dbReference type="CDD" id="cd06571">
    <property type="entry name" value="Bac_DnaA_C"/>
    <property type="match status" value="1"/>
</dbReference>
<dbReference type="SMART" id="SM00760">
    <property type="entry name" value="Bac_DnaA_C"/>
    <property type="match status" value="1"/>
</dbReference>
<evidence type="ECO:0000259" key="1">
    <source>
        <dbReference type="SMART" id="SM00760"/>
    </source>
</evidence>
<reference evidence="3" key="1">
    <citation type="submission" date="2022-12" db="EMBL/GenBank/DDBJ databases">
        <title>Reference genome sequencing for broad-spectrum identification of bacterial and archaeal isolates by mass spectrometry.</title>
        <authorList>
            <person name="Sekiguchi Y."/>
            <person name="Tourlousse D.M."/>
        </authorList>
    </citation>
    <scope>NUCLEOTIDE SEQUENCE</scope>
    <source>
        <strain evidence="3">ASRB1</strain>
    </source>
</reference>
<dbReference type="InterPro" id="IPR036515">
    <property type="entry name" value="Transposase_17_sf"/>
</dbReference>
<dbReference type="EMBL" id="BSDR01000001">
    <property type="protein sequence ID" value="GLI34851.1"/>
    <property type="molecule type" value="Genomic_DNA"/>
</dbReference>
<keyword evidence="4" id="KW-1185">Reference proteome</keyword>
<proteinExistence type="predicted"/>
<evidence type="ECO:0000313" key="3">
    <source>
        <dbReference type="EMBL" id="GLI34851.1"/>
    </source>
</evidence>
<dbReference type="GO" id="GO:0006270">
    <property type="term" value="P:DNA replication initiation"/>
    <property type="evidence" value="ECO:0007669"/>
    <property type="project" value="InterPro"/>
</dbReference>
<dbReference type="InterPro" id="IPR010921">
    <property type="entry name" value="Trp_repressor/repl_initiator"/>
</dbReference>
<dbReference type="SUPFAM" id="SSF143422">
    <property type="entry name" value="Transposase IS200-like"/>
    <property type="match status" value="1"/>
</dbReference>
<organism evidence="3 4">
    <name type="scientific">Desulforhabdus amnigena</name>
    <dbReference type="NCBI Taxonomy" id="40218"/>
    <lineage>
        <taxon>Bacteria</taxon>
        <taxon>Pseudomonadati</taxon>
        <taxon>Thermodesulfobacteriota</taxon>
        <taxon>Syntrophobacteria</taxon>
        <taxon>Syntrophobacterales</taxon>
        <taxon>Syntrophobacteraceae</taxon>
        <taxon>Desulforhabdus</taxon>
    </lineage>
</organism>
<dbReference type="InterPro" id="IPR013159">
    <property type="entry name" value="DnaA_C"/>
</dbReference>
<feature type="domain" description="Transposase IS200-like" evidence="2">
    <location>
        <begin position="9"/>
        <end position="123"/>
    </location>
</feature>
<name>A0A9W6FTZ9_9BACT</name>
<dbReference type="GO" id="GO:0005524">
    <property type="term" value="F:ATP binding"/>
    <property type="evidence" value="ECO:0007669"/>
    <property type="project" value="InterPro"/>
</dbReference>
<dbReference type="GO" id="GO:0043565">
    <property type="term" value="F:sequence-specific DNA binding"/>
    <property type="evidence" value="ECO:0007669"/>
    <property type="project" value="InterPro"/>
</dbReference>
<dbReference type="GO" id="GO:0006275">
    <property type="term" value="P:regulation of DNA replication"/>
    <property type="evidence" value="ECO:0007669"/>
    <property type="project" value="InterPro"/>
</dbReference>
<dbReference type="Gene3D" id="1.10.1750.10">
    <property type="match status" value="1"/>
</dbReference>
<dbReference type="PANTHER" id="PTHR34322">
    <property type="entry name" value="TRANSPOSASE, Y1_TNP DOMAIN-CONTAINING"/>
    <property type="match status" value="1"/>
</dbReference>
<evidence type="ECO:0000313" key="4">
    <source>
        <dbReference type="Proteomes" id="UP001144372"/>
    </source>
</evidence>
<dbReference type="SMART" id="SM01321">
    <property type="entry name" value="Y1_Tnp"/>
    <property type="match status" value="1"/>
</dbReference>
<dbReference type="Gene3D" id="3.30.70.1290">
    <property type="entry name" value="Transposase IS200-like"/>
    <property type="match status" value="1"/>
</dbReference>
<dbReference type="AlphaFoldDB" id="A0A9W6FTZ9"/>
<dbReference type="InterPro" id="IPR002686">
    <property type="entry name" value="Transposase_17"/>
</dbReference>
<accession>A0A9W6FTZ9</accession>
<dbReference type="GO" id="GO:0006313">
    <property type="term" value="P:DNA transposition"/>
    <property type="evidence" value="ECO:0007669"/>
    <property type="project" value="InterPro"/>
</dbReference>
<gene>
    <name evidence="3" type="ORF">DAMNIGENAA_22840</name>
</gene>
<dbReference type="SUPFAM" id="SSF48295">
    <property type="entry name" value="TrpR-like"/>
    <property type="match status" value="1"/>
</dbReference>
<dbReference type="Pfam" id="PF01797">
    <property type="entry name" value="Y1_Tnp"/>
    <property type="match status" value="1"/>
</dbReference>
<dbReference type="RefSeq" id="WP_281794284.1">
    <property type="nucleotide sequence ID" value="NZ_BSDR01000001.1"/>
</dbReference>
<dbReference type="Proteomes" id="UP001144372">
    <property type="component" value="Unassembled WGS sequence"/>
</dbReference>
<feature type="domain" description="Chromosomal replication initiator DnaA C-terminal" evidence="1">
    <location>
        <begin position="232"/>
        <end position="296"/>
    </location>
</feature>
<evidence type="ECO:0000259" key="2">
    <source>
        <dbReference type="SMART" id="SM01321"/>
    </source>
</evidence>